<comment type="similarity">
    <text evidence="1 4">Belongs to the short-chain dehydrogenases/reductases (SDR) family.</text>
</comment>
<sequence>MNAHDGKVALVTGAASGIGYALCRELHARGATVHAADLNEAGLARLRQECGDRLVTTRLDVADEDAVRDWIERAAAERGRVDYLFNNAGIVVGGDFEAMDRAAWRKIIDINLWGVIHGSQHGYALMRRQGCGHIVNTASTAGVMPVARSTAYATTKHAVVGLSTSLREEGRAHGIRVSVVIPGLVDTNIFSTATNIGGHDYDAAIRKVPIGKISPQRAARAILAGVAANRQYIVFPAYNRLIVGLSRAFPGVMGWLINRAT</sequence>
<dbReference type="FunFam" id="3.40.50.720:FF:000084">
    <property type="entry name" value="Short-chain dehydrogenase reductase"/>
    <property type="match status" value="1"/>
</dbReference>
<dbReference type="RefSeq" id="WP_154715843.1">
    <property type="nucleotide sequence ID" value="NZ_LT837803.1"/>
</dbReference>
<evidence type="ECO:0000313" key="6">
    <source>
        <dbReference type="EMBL" id="SMB21918.1"/>
    </source>
</evidence>
<dbReference type="GO" id="GO:0016491">
    <property type="term" value="F:oxidoreductase activity"/>
    <property type="evidence" value="ECO:0007669"/>
    <property type="project" value="UniProtKB-KW"/>
</dbReference>
<dbReference type="SMART" id="SM00822">
    <property type="entry name" value="PKS_KR"/>
    <property type="match status" value="1"/>
</dbReference>
<dbReference type="PRINTS" id="PR00081">
    <property type="entry name" value="GDHRDH"/>
</dbReference>
<keyword evidence="7" id="KW-1185">Reference proteome</keyword>
<dbReference type="SUPFAM" id="SSF51735">
    <property type="entry name" value="NAD(P)-binding Rossmann-fold domains"/>
    <property type="match status" value="1"/>
</dbReference>
<protein>
    <submittedName>
        <fullName evidence="6">Short-chain dehydrogenase/reductase SDR</fullName>
    </submittedName>
</protein>
<dbReference type="AlphaFoldDB" id="A0A7Z7HP49"/>
<gene>
    <name evidence="6" type="ORF">SDENCHOL_10438</name>
</gene>
<keyword evidence="3" id="KW-0560">Oxidoreductase</keyword>
<proteinExistence type="inferred from homology"/>
<dbReference type="PRINTS" id="PR00080">
    <property type="entry name" value="SDRFAMILY"/>
</dbReference>
<evidence type="ECO:0000256" key="2">
    <source>
        <dbReference type="ARBA" id="ARBA00022857"/>
    </source>
</evidence>
<dbReference type="Proteomes" id="UP000242886">
    <property type="component" value="Chromosome SDENCHOL"/>
</dbReference>
<dbReference type="InterPro" id="IPR002347">
    <property type="entry name" value="SDR_fam"/>
</dbReference>
<dbReference type="PROSITE" id="PS00061">
    <property type="entry name" value="ADH_SHORT"/>
    <property type="match status" value="1"/>
</dbReference>
<keyword evidence="2" id="KW-0521">NADP</keyword>
<dbReference type="PANTHER" id="PTHR43391">
    <property type="entry name" value="RETINOL DEHYDROGENASE-RELATED"/>
    <property type="match status" value="1"/>
</dbReference>
<dbReference type="InterPro" id="IPR020904">
    <property type="entry name" value="Sc_DH/Rdtase_CS"/>
</dbReference>
<feature type="domain" description="Ketoreductase" evidence="5">
    <location>
        <begin position="7"/>
        <end position="187"/>
    </location>
</feature>
<dbReference type="Pfam" id="PF00106">
    <property type="entry name" value="adh_short"/>
    <property type="match status" value="1"/>
</dbReference>
<evidence type="ECO:0000313" key="7">
    <source>
        <dbReference type="Proteomes" id="UP000242886"/>
    </source>
</evidence>
<evidence type="ECO:0000256" key="1">
    <source>
        <dbReference type="ARBA" id="ARBA00006484"/>
    </source>
</evidence>
<dbReference type="InterPro" id="IPR057326">
    <property type="entry name" value="KR_dom"/>
</dbReference>
<dbReference type="PANTHER" id="PTHR43391:SF14">
    <property type="entry name" value="DEHYDROGENASE_REDUCTASE SDR FAMILY PROTEIN 7-LIKE"/>
    <property type="match status" value="1"/>
</dbReference>
<accession>A0A7Z7HP49</accession>
<evidence type="ECO:0000256" key="3">
    <source>
        <dbReference type="ARBA" id="ARBA00023002"/>
    </source>
</evidence>
<dbReference type="Gene3D" id="3.40.50.720">
    <property type="entry name" value="NAD(P)-binding Rossmann-like Domain"/>
    <property type="match status" value="1"/>
</dbReference>
<reference evidence="6" key="1">
    <citation type="submission" date="2017-03" db="EMBL/GenBank/DDBJ databases">
        <authorList>
            <consortium name="AG Boll"/>
        </authorList>
    </citation>
    <scope>NUCLEOTIDE SEQUENCE [LARGE SCALE GENOMIC DNA]</scope>
    <source>
        <strain evidence="6">Chol</strain>
    </source>
</reference>
<evidence type="ECO:0000259" key="5">
    <source>
        <dbReference type="SMART" id="SM00822"/>
    </source>
</evidence>
<evidence type="ECO:0000256" key="4">
    <source>
        <dbReference type="RuleBase" id="RU000363"/>
    </source>
</evidence>
<organism evidence="6 7">
    <name type="scientific">Sterolibacterium denitrificans</name>
    <dbReference type="NCBI Taxonomy" id="157592"/>
    <lineage>
        <taxon>Bacteria</taxon>
        <taxon>Pseudomonadati</taxon>
        <taxon>Pseudomonadota</taxon>
        <taxon>Betaproteobacteria</taxon>
        <taxon>Nitrosomonadales</taxon>
        <taxon>Sterolibacteriaceae</taxon>
        <taxon>Sterolibacterium</taxon>
    </lineage>
</organism>
<dbReference type="CDD" id="cd05233">
    <property type="entry name" value="SDR_c"/>
    <property type="match status" value="1"/>
</dbReference>
<dbReference type="InterPro" id="IPR036291">
    <property type="entry name" value="NAD(P)-bd_dom_sf"/>
</dbReference>
<dbReference type="EMBL" id="LT837803">
    <property type="protein sequence ID" value="SMB21918.1"/>
    <property type="molecule type" value="Genomic_DNA"/>
</dbReference>
<name>A0A7Z7HP49_9PROT</name>